<feature type="signal peptide" evidence="3">
    <location>
        <begin position="1"/>
        <end position="20"/>
    </location>
</feature>
<feature type="chain" id="PRO_5031116898" description="DUF4352 domain-containing protein" evidence="3">
    <location>
        <begin position="21"/>
        <end position="198"/>
    </location>
</feature>
<evidence type="ECO:0000256" key="3">
    <source>
        <dbReference type="SAM" id="SignalP"/>
    </source>
</evidence>
<protein>
    <recommendedName>
        <fullName evidence="4">DUF4352 domain-containing protein</fullName>
    </recommendedName>
</protein>
<evidence type="ECO:0000313" key="5">
    <source>
        <dbReference type="EMBL" id="MBB4893396.1"/>
    </source>
</evidence>
<dbReference type="RefSeq" id="WP_184349252.1">
    <property type="nucleotide sequence ID" value="NZ_JACHJH010000003.1"/>
</dbReference>
<proteinExistence type="predicted"/>
<evidence type="ECO:0000256" key="2">
    <source>
        <dbReference type="SAM" id="MobiDB-lite"/>
    </source>
</evidence>
<evidence type="ECO:0000256" key="1">
    <source>
        <dbReference type="ARBA" id="ARBA00022729"/>
    </source>
</evidence>
<dbReference type="Pfam" id="PF11611">
    <property type="entry name" value="DUF4352"/>
    <property type="match status" value="1"/>
</dbReference>
<name>A0A7W7LPK8_9ACTN</name>
<feature type="compositionally biased region" description="Gly residues" evidence="2">
    <location>
        <begin position="46"/>
        <end position="56"/>
    </location>
</feature>
<evidence type="ECO:0000313" key="6">
    <source>
        <dbReference type="Proteomes" id="UP000556084"/>
    </source>
</evidence>
<feature type="compositionally biased region" description="Polar residues" evidence="2">
    <location>
        <begin position="58"/>
        <end position="68"/>
    </location>
</feature>
<feature type="compositionally biased region" description="Polar residues" evidence="2">
    <location>
        <begin position="24"/>
        <end position="37"/>
    </location>
</feature>
<gene>
    <name evidence="5" type="ORF">FHS39_002427</name>
</gene>
<feature type="region of interest" description="Disordered" evidence="2">
    <location>
        <begin position="21"/>
        <end position="71"/>
    </location>
</feature>
<dbReference type="Proteomes" id="UP000556084">
    <property type="component" value="Unassembled WGS sequence"/>
</dbReference>
<keyword evidence="6" id="KW-1185">Reference proteome</keyword>
<feature type="domain" description="DUF4352" evidence="4">
    <location>
        <begin position="77"/>
        <end position="182"/>
    </location>
</feature>
<evidence type="ECO:0000259" key="4">
    <source>
        <dbReference type="Pfam" id="PF11611"/>
    </source>
</evidence>
<dbReference type="PROSITE" id="PS51257">
    <property type="entry name" value="PROKAR_LIPOPROTEIN"/>
    <property type="match status" value="1"/>
</dbReference>
<dbReference type="AlphaFoldDB" id="A0A7W7LPK8"/>
<organism evidence="5 6">
    <name type="scientific">Streptomyces olivoverticillatus</name>
    <dbReference type="NCBI Taxonomy" id="66427"/>
    <lineage>
        <taxon>Bacteria</taxon>
        <taxon>Bacillati</taxon>
        <taxon>Actinomycetota</taxon>
        <taxon>Actinomycetes</taxon>
        <taxon>Kitasatosporales</taxon>
        <taxon>Streptomycetaceae</taxon>
        <taxon>Streptomyces</taxon>
    </lineage>
</organism>
<dbReference type="InterPro" id="IPR029050">
    <property type="entry name" value="Immunoprotect_excell_Ig-like"/>
</dbReference>
<dbReference type="Gene3D" id="2.60.40.1240">
    <property type="match status" value="1"/>
</dbReference>
<reference evidence="5 6" key="1">
    <citation type="submission" date="2020-08" db="EMBL/GenBank/DDBJ databases">
        <title>Genomic Encyclopedia of Type Strains, Phase III (KMG-III): the genomes of soil and plant-associated and newly described type strains.</title>
        <authorList>
            <person name="Whitman W."/>
        </authorList>
    </citation>
    <scope>NUCLEOTIDE SEQUENCE [LARGE SCALE GENOMIC DNA]</scope>
    <source>
        <strain evidence="5 6">CECT 3266</strain>
    </source>
</reference>
<dbReference type="EMBL" id="JACHJH010000003">
    <property type="protein sequence ID" value="MBB4893396.1"/>
    <property type="molecule type" value="Genomic_DNA"/>
</dbReference>
<dbReference type="InterPro" id="IPR029051">
    <property type="entry name" value="DUF4352"/>
</dbReference>
<sequence>MRRHLTTAALVIAVAATATACNGDGQNVDNSKPSSSAGADKSPAPQGGGTSGGGSTGQDSKPSSSDTLTLKGKDGEQVAVTLKGFADPAQSNNKFMKPAAGKHWVAAQFELVNKGSGTYTDAPANGAKLVDTNGQNYTQTLANITEGPTFPGTVNLGAGEKALGWVVFSVPDGTKPKAVQYTLDSGMAKDTGEWVLKK</sequence>
<comment type="caution">
    <text evidence="5">The sequence shown here is derived from an EMBL/GenBank/DDBJ whole genome shotgun (WGS) entry which is preliminary data.</text>
</comment>
<keyword evidence="1 3" id="KW-0732">Signal</keyword>
<accession>A0A7W7LPK8</accession>